<dbReference type="Proteomes" id="UP000269998">
    <property type="component" value="Chromosome"/>
</dbReference>
<evidence type="ECO:0000313" key="2">
    <source>
        <dbReference type="EMBL" id="VDM89707.1"/>
    </source>
</evidence>
<organism evidence="2 3">
    <name type="scientific">Mycobacterium basiliense</name>
    <dbReference type="NCBI Taxonomy" id="2094119"/>
    <lineage>
        <taxon>Bacteria</taxon>
        <taxon>Bacillati</taxon>
        <taxon>Actinomycetota</taxon>
        <taxon>Actinomycetes</taxon>
        <taxon>Mycobacteriales</taxon>
        <taxon>Mycobacteriaceae</taxon>
        <taxon>Mycobacterium</taxon>
    </lineage>
</organism>
<evidence type="ECO:0000256" key="1">
    <source>
        <dbReference type="SAM" id="MobiDB-lite"/>
    </source>
</evidence>
<feature type="region of interest" description="Disordered" evidence="1">
    <location>
        <begin position="1"/>
        <end position="31"/>
    </location>
</feature>
<evidence type="ECO:0000313" key="3">
    <source>
        <dbReference type="Proteomes" id="UP000269998"/>
    </source>
</evidence>
<dbReference type="Gene3D" id="3.30.505.50">
    <property type="entry name" value="Sigma 54 modulation/S30EA ribosomal protein, C-terminal domain"/>
    <property type="match status" value="1"/>
</dbReference>
<sequence>MGVVAQHRRTAGVADRESRPMPNLDEEAAPSRAREHALHLLFFTDSATGRGSLLYQRYDGNLGLISPARRG</sequence>
<gene>
    <name evidence="2" type="ORF">MB901379_03288</name>
</gene>
<reference evidence="3" key="1">
    <citation type="submission" date="2018-02" db="EMBL/GenBank/DDBJ databases">
        <authorList>
            <person name="Seth-Smith MB H."/>
            <person name="Seth-Smith H."/>
        </authorList>
    </citation>
    <scope>NUCLEOTIDE SEQUENCE [LARGE SCALE GENOMIC DNA]</scope>
</reference>
<dbReference type="AlphaFoldDB" id="A0A3S4CXG2"/>
<name>A0A3S4CXG2_9MYCO</name>
<dbReference type="EMBL" id="LR130759">
    <property type="protein sequence ID" value="VDM89707.1"/>
    <property type="molecule type" value="Genomic_DNA"/>
</dbReference>
<dbReference type="InterPro" id="IPR038416">
    <property type="entry name" value="Ribosom_S30AE_C_sf"/>
</dbReference>
<protein>
    <recommendedName>
        <fullName evidence="4">Sigma 54 modulation/S30EA ribosomal protein C-terminal domain-containing protein</fullName>
    </recommendedName>
</protein>
<keyword evidence="3" id="KW-1185">Reference proteome</keyword>
<evidence type="ECO:0008006" key="4">
    <source>
        <dbReference type="Google" id="ProtNLM"/>
    </source>
</evidence>
<proteinExistence type="predicted"/>
<accession>A0A3S4CXG2</accession>
<feature type="compositionally biased region" description="Basic residues" evidence="1">
    <location>
        <begin position="1"/>
        <end position="10"/>
    </location>
</feature>
<dbReference type="KEGG" id="mbai:MB901379_03288"/>